<keyword evidence="3" id="KW-0862">Zinc</keyword>
<dbReference type="InterPro" id="IPR039723">
    <property type="entry name" value="Vps71/ZNHIT1"/>
</dbReference>
<dbReference type="GO" id="GO:0008270">
    <property type="term" value="F:zinc ion binding"/>
    <property type="evidence" value="ECO:0007669"/>
    <property type="project" value="UniProtKB-UniRule"/>
</dbReference>
<evidence type="ECO:0000313" key="6">
    <source>
        <dbReference type="EMBL" id="EER01547.1"/>
    </source>
</evidence>
<name>C5LNW5_PERM5</name>
<dbReference type="EMBL" id="GG683913">
    <property type="protein sequence ID" value="EER01547.1"/>
    <property type="molecule type" value="Genomic_DNA"/>
</dbReference>
<accession>C5LNW5</accession>
<dbReference type="CDD" id="cd21437">
    <property type="entry name" value="zf-HIT_ZNHIT1_like"/>
    <property type="match status" value="1"/>
</dbReference>
<dbReference type="PROSITE" id="PS51083">
    <property type="entry name" value="ZF_HIT"/>
    <property type="match status" value="1"/>
</dbReference>
<evidence type="ECO:0000256" key="2">
    <source>
        <dbReference type="ARBA" id="ARBA00022771"/>
    </source>
</evidence>
<keyword evidence="2 4" id="KW-0863">Zinc-finger</keyword>
<dbReference type="SUPFAM" id="SSF144232">
    <property type="entry name" value="HIT/MYND zinc finger-like"/>
    <property type="match status" value="1"/>
</dbReference>
<dbReference type="Pfam" id="PF04438">
    <property type="entry name" value="zf-HIT"/>
    <property type="match status" value="1"/>
</dbReference>
<gene>
    <name evidence="6" type="ORF">Pmar_PMAR000237</name>
</gene>
<keyword evidence="1" id="KW-0479">Metal-binding</keyword>
<dbReference type="OrthoDB" id="413267at2759"/>
<dbReference type="AlphaFoldDB" id="C5LNW5"/>
<dbReference type="InParanoid" id="C5LNW5"/>
<evidence type="ECO:0000256" key="3">
    <source>
        <dbReference type="ARBA" id="ARBA00022833"/>
    </source>
</evidence>
<feature type="domain" description="HIT-type" evidence="5">
    <location>
        <begin position="114"/>
        <end position="146"/>
    </location>
</feature>
<organism evidence="7">
    <name type="scientific">Perkinsus marinus (strain ATCC 50983 / TXsc)</name>
    <dbReference type="NCBI Taxonomy" id="423536"/>
    <lineage>
        <taxon>Eukaryota</taxon>
        <taxon>Sar</taxon>
        <taxon>Alveolata</taxon>
        <taxon>Perkinsozoa</taxon>
        <taxon>Perkinsea</taxon>
        <taxon>Perkinsida</taxon>
        <taxon>Perkinsidae</taxon>
        <taxon>Perkinsus</taxon>
    </lineage>
</organism>
<protein>
    <submittedName>
        <fullName evidence="6">Zinc finger protein HIT domain-containing protein, putative</fullName>
    </submittedName>
</protein>
<proteinExistence type="predicted"/>
<evidence type="ECO:0000259" key="5">
    <source>
        <dbReference type="PROSITE" id="PS51083"/>
    </source>
</evidence>
<sequence length="151" mass="17177">MFVEVACSAARRSERARRIGGAMKRVDDETRRQVAESRLLALERDQASGAVDTYDAADDIGDPKHSVIGTKRERRTLEMILIEDRAEAEKNPNPVDTFENCEVEESRYPSVKICSVCLFLAKYQCVRCGTLYCSKRCHDIHQETQCIKFAE</sequence>
<keyword evidence="7" id="KW-1185">Reference proteome</keyword>
<dbReference type="GO" id="GO:0005634">
    <property type="term" value="C:nucleus"/>
    <property type="evidence" value="ECO:0007669"/>
    <property type="project" value="UniProtKB-ARBA"/>
</dbReference>
<evidence type="ECO:0000256" key="4">
    <source>
        <dbReference type="PROSITE-ProRule" id="PRU00453"/>
    </source>
</evidence>
<dbReference type="GeneID" id="9040078"/>
<reference evidence="6 7" key="1">
    <citation type="submission" date="2008-07" db="EMBL/GenBank/DDBJ databases">
        <authorList>
            <person name="El-Sayed N."/>
            <person name="Caler E."/>
            <person name="Inman J."/>
            <person name="Amedeo P."/>
            <person name="Hass B."/>
            <person name="Wortman J."/>
        </authorList>
    </citation>
    <scope>NUCLEOTIDE SEQUENCE [LARGE SCALE GENOMIC DNA]</scope>
    <source>
        <strain evidence="7">ATCC 50983 / TXsc</strain>
    </source>
</reference>
<dbReference type="Proteomes" id="UP000007800">
    <property type="component" value="Unassembled WGS sequence"/>
</dbReference>
<evidence type="ECO:0000313" key="7">
    <source>
        <dbReference type="Proteomes" id="UP000007800"/>
    </source>
</evidence>
<dbReference type="InterPro" id="IPR007529">
    <property type="entry name" value="Znf_HIT"/>
</dbReference>
<dbReference type="OMA" id="CIPCGAR"/>
<dbReference type="RefSeq" id="XP_002768829.1">
    <property type="nucleotide sequence ID" value="XM_002768783.1"/>
</dbReference>
<dbReference type="GO" id="GO:0006338">
    <property type="term" value="P:chromatin remodeling"/>
    <property type="evidence" value="ECO:0007669"/>
    <property type="project" value="InterPro"/>
</dbReference>
<dbReference type="PANTHER" id="PTHR13093">
    <property type="entry name" value="ZINC FINGER HIT DOMAIN CONTAINING PROTEIN 1"/>
    <property type="match status" value="1"/>
</dbReference>
<evidence type="ECO:0000256" key="1">
    <source>
        <dbReference type="ARBA" id="ARBA00022723"/>
    </source>
</evidence>